<reference evidence="1" key="1">
    <citation type="submission" date="2014-09" db="EMBL/GenBank/DDBJ databases">
        <authorList>
            <person name="Magalhaes I.L.F."/>
            <person name="Oliveira U."/>
            <person name="Santos F.R."/>
            <person name="Vidigal T.H.D.A."/>
            <person name="Brescovit A.D."/>
            <person name="Santos A.J."/>
        </authorList>
    </citation>
    <scope>NUCLEOTIDE SEQUENCE</scope>
    <source>
        <tissue evidence="1">Shoot tissue taken approximately 20 cm above the soil surface</tissue>
    </source>
</reference>
<accession>A0A0A9A296</accession>
<protein>
    <submittedName>
        <fullName evidence="1">Uncharacterized protein</fullName>
    </submittedName>
</protein>
<sequence length="21" mass="2413">MTFGYVMHFLVFPGQTMTSMS</sequence>
<dbReference type="AlphaFoldDB" id="A0A0A9A296"/>
<dbReference type="EMBL" id="GBRH01252106">
    <property type="protein sequence ID" value="JAD45789.1"/>
    <property type="molecule type" value="Transcribed_RNA"/>
</dbReference>
<reference evidence="1" key="2">
    <citation type="journal article" date="2015" name="Data Brief">
        <title>Shoot transcriptome of the giant reed, Arundo donax.</title>
        <authorList>
            <person name="Barrero R.A."/>
            <person name="Guerrero F.D."/>
            <person name="Moolhuijzen P."/>
            <person name="Goolsby J.A."/>
            <person name="Tidwell J."/>
            <person name="Bellgard S.E."/>
            <person name="Bellgard M.I."/>
        </authorList>
    </citation>
    <scope>NUCLEOTIDE SEQUENCE</scope>
    <source>
        <tissue evidence="1">Shoot tissue taken approximately 20 cm above the soil surface</tissue>
    </source>
</reference>
<proteinExistence type="predicted"/>
<organism evidence="1">
    <name type="scientific">Arundo donax</name>
    <name type="common">Giant reed</name>
    <name type="synonym">Donax arundinaceus</name>
    <dbReference type="NCBI Taxonomy" id="35708"/>
    <lineage>
        <taxon>Eukaryota</taxon>
        <taxon>Viridiplantae</taxon>
        <taxon>Streptophyta</taxon>
        <taxon>Embryophyta</taxon>
        <taxon>Tracheophyta</taxon>
        <taxon>Spermatophyta</taxon>
        <taxon>Magnoliopsida</taxon>
        <taxon>Liliopsida</taxon>
        <taxon>Poales</taxon>
        <taxon>Poaceae</taxon>
        <taxon>PACMAD clade</taxon>
        <taxon>Arundinoideae</taxon>
        <taxon>Arundineae</taxon>
        <taxon>Arundo</taxon>
    </lineage>
</organism>
<evidence type="ECO:0000313" key="1">
    <source>
        <dbReference type="EMBL" id="JAD45789.1"/>
    </source>
</evidence>
<name>A0A0A9A296_ARUDO</name>